<sequence length="66" mass="7271">SDPPRDEQVIRTPAGGSQTPLHRGFLKHQENKEGGAPQPLTEPNADRQQKLSGLQTNRAAVHWPHS</sequence>
<evidence type="ECO:0000313" key="2">
    <source>
        <dbReference type="EMBL" id="KAK2095804.1"/>
    </source>
</evidence>
<keyword evidence="3" id="KW-1185">Reference proteome</keyword>
<dbReference type="EMBL" id="JASSZA010000013">
    <property type="protein sequence ID" value="KAK2095804.1"/>
    <property type="molecule type" value="Genomic_DNA"/>
</dbReference>
<reference evidence="2 3" key="1">
    <citation type="submission" date="2023-05" db="EMBL/GenBank/DDBJ databases">
        <title>B98-5 Cell Line De Novo Hybrid Assembly: An Optical Mapping Approach.</title>
        <authorList>
            <person name="Kananen K."/>
            <person name="Auerbach J.A."/>
            <person name="Kautto E."/>
            <person name="Blachly J.S."/>
        </authorList>
    </citation>
    <scope>NUCLEOTIDE SEQUENCE [LARGE SCALE GENOMIC DNA]</scope>
    <source>
        <strain evidence="2">B95-8</strain>
        <tissue evidence="2">Cell line</tissue>
    </source>
</reference>
<feature type="non-terminal residue" evidence="2">
    <location>
        <position position="1"/>
    </location>
</feature>
<dbReference type="Proteomes" id="UP001266305">
    <property type="component" value="Unassembled WGS sequence"/>
</dbReference>
<organism evidence="2 3">
    <name type="scientific">Saguinus oedipus</name>
    <name type="common">Cotton-top tamarin</name>
    <name type="synonym">Oedipomidas oedipus</name>
    <dbReference type="NCBI Taxonomy" id="9490"/>
    <lineage>
        <taxon>Eukaryota</taxon>
        <taxon>Metazoa</taxon>
        <taxon>Chordata</taxon>
        <taxon>Craniata</taxon>
        <taxon>Vertebrata</taxon>
        <taxon>Euteleostomi</taxon>
        <taxon>Mammalia</taxon>
        <taxon>Eutheria</taxon>
        <taxon>Euarchontoglires</taxon>
        <taxon>Primates</taxon>
        <taxon>Haplorrhini</taxon>
        <taxon>Platyrrhini</taxon>
        <taxon>Cebidae</taxon>
        <taxon>Callitrichinae</taxon>
        <taxon>Saguinus</taxon>
    </lineage>
</organism>
<comment type="caution">
    <text evidence="2">The sequence shown here is derived from an EMBL/GenBank/DDBJ whole genome shotgun (WGS) entry which is preliminary data.</text>
</comment>
<evidence type="ECO:0000256" key="1">
    <source>
        <dbReference type="SAM" id="MobiDB-lite"/>
    </source>
</evidence>
<feature type="region of interest" description="Disordered" evidence="1">
    <location>
        <begin position="1"/>
        <end position="66"/>
    </location>
</feature>
<evidence type="ECO:0000313" key="3">
    <source>
        <dbReference type="Proteomes" id="UP001266305"/>
    </source>
</evidence>
<gene>
    <name evidence="2" type="ORF">P7K49_027220</name>
</gene>
<accession>A0ABQ9UFD6</accession>
<proteinExistence type="predicted"/>
<feature type="non-terminal residue" evidence="2">
    <location>
        <position position="66"/>
    </location>
</feature>
<name>A0ABQ9UFD6_SAGOE</name>
<protein>
    <submittedName>
        <fullName evidence="2">Uncharacterized protein</fullName>
    </submittedName>
</protein>